<name>A0A3N4IP56_ASCIM</name>
<gene>
    <name evidence="2" type="ORF">BJ508DRAFT_300787</name>
</gene>
<dbReference type="AlphaFoldDB" id="A0A3N4IP56"/>
<evidence type="ECO:0000313" key="2">
    <source>
        <dbReference type="EMBL" id="RPA87526.1"/>
    </source>
</evidence>
<evidence type="ECO:0000256" key="1">
    <source>
        <dbReference type="SAM" id="MobiDB-lite"/>
    </source>
</evidence>
<feature type="region of interest" description="Disordered" evidence="1">
    <location>
        <begin position="1"/>
        <end position="21"/>
    </location>
</feature>
<dbReference type="EMBL" id="ML119646">
    <property type="protein sequence ID" value="RPA87526.1"/>
    <property type="molecule type" value="Genomic_DNA"/>
</dbReference>
<protein>
    <submittedName>
        <fullName evidence="2">Uncharacterized protein</fullName>
    </submittedName>
</protein>
<dbReference type="Proteomes" id="UP000275078">
    <property type="component" value="Unassembled WGS sequence"/>
</dbReference>
<keyword evidence="3" id="KW-1185">Reference proteome</keyword>
<accession>A0A3N4IP56</accession>
<evidence type="ECO:0000313" key="3">
    <source>
        <dbReference type="Proteomes" id="UP000275078"/>
    </source>
</evidence>
<proteinExistence type="predicted"/>
<sequence length="162" mass="17777">MSISERLPSQTSATSSQTMPYPKSITTSIFDILARASHGDAHEAPNSDNESAHFFHTIPRIVRCVACGQDSLIPSRTIVNPTTNQRAQELRPGGGPRWVTACENCLEKQRVTSRRKGKGKRRGKVLELVPELGFITSFAGIKSRKIDEEVVEEVGEEDAGKS</sequence>
<organism evidence="2 3">
    <name type="scientific">Ascobolus immersus RN42</name>
    <dbReference type="NCBI Taxonomy" id="1160509"/>
    <lineage>
        <taxon>Eukaryota</taxon>
        <taxon>Fungi</taxon>
        <taxon>Dikarya</taxon>
        <taxon>Ascomycota</taxon>
        <taxon>Pezizomycotina</taxon>
        <taxon>Pezizomycetes</taxon>
        <taxon>Pezizales</taxon>
        <taxon>Ascobolaceae</taxon>
        <taxon>Ascobolus</taxon>
    </lineage>
</organism>
<reference evidence="2 3" key="1">
    <citation type="journal article" date="2018" name="Nat. Ecol. Evol.">
        <title>Pezizomycetes genomes reveal the molecular basis of ectomycorrhizal truffle lifestyle.</title>
        <authorList>
            <person name="Murat C."/>
            <person name="Payen T."/>
            <person name="Noel B."/>
            <person name="Kuo A."/>
            <person name="Morin E."/>
            <person name="Chen J."/>
            <person name="Kohler A."/>
            <person name="Krizsan K."/>
            <person name="Balestrini R."/>
            <person name="Da Silva C."/>
            <person name="Montanini B."/>
            <person name="Hainaut M."/>
            <person name="Levati E."/>
            <person name="Barry K.W."/>
            <person name="Belfiori B."/>
            <person name="Cichocki N."/>
            <person name="Clum A."/>
            <person name="Dockter R.B."/>
            <person name="Fauchery L."/>
            <person name="Guy J."/>
            <person name="Iotti M."/>
            <person name="Le Tacon F."/>
            <person name="Lindquist E.A."/>
            <person name="Lipzen A."/>
            <person name="Malagnac F."/>
            <person name="Mello A."/>
            <person name="Molinier V."/>
            <person name="Miyauchi S."/>
            <person name="Poulain J."/>
            <person name="Riccioni C."/>
            <person name="Rubini A."/>
            <person name="Sitrit Y."/>
            <person name="Splivallo R."/>
            <person name="Traeger S."/>
            <person name="Wang M."/>
            <person name="Zifcakova L."/>
            <person name="Wipf D."/>
            <person name="Zambonelli A."/>
            <person name="Paolocci F."/>
            <person name="Nowrousian M."/>
            <person name="Ottonello S."/>
            <person name="Baldrian P."/>
            <person name="Spatafora J.W."/>
            <person name="Henrissat B."/>
            <person name="Nagy L.G."/>
            <person name="Aury J.M."/>
            <person name="Wincker P."/>
            <person name="Grigoriev I.V."/>
            <person name="Bonfante P."/>
            <person name="Martin F.M."/>
        </authorList>
    </citation>
    <scope>NUCLEOTIDE SEQUENCE [LARGE SCALE GENOMIC DNA]</scope>
    <source>
        <strain evidence="2 3">RN42</strain>
    </source>
</reference>